<dbReference type="Gene3D" id="3.10.450.50">
    <property type="match status" value="1"/>
</dbReference>
<evidence type="ECO:0000313" key="2">
    <source>
        <dbReference type="EMBL" id="GAA2140026.1"/>
    </source>
</evidence>
<comment type="caution">
    <text evidence="2">The sequence shown here is derived from an EMBL/GenBank/DDBJ whole genome shotgun (WGS) entry which is preliminary data.</text>
</comment>
<sequence>MGLPRELMDRATAAVLAGDLDALREIYASDVVATTPDEGELHGIDRFIKWNQAFVGSFSDRQYISMKEHETADCAIDEGEFVGTHTQPLEMPDGQAIPPTGRQVRMRAADVATVRDGRIVRHDFYFDQLDMLVQLGLLEVPTGISTT</sequence>
<name>A0ABP5L2U8_9ACTN</name>
<feature type="domain" description="SnoaL-like" evidence="1">
    <location>
        <begin position="11"/>
        <end position="122"/>
    </location>
</feature>
<gene>
    <name evidence="2" type="ORF">GCM10009844_09310</name>
</gene>
<dbReference type="PANTHER" id="PTHR38436">
    <property type="entry name" value="POLYKETIDE CYCLASE SNOAL-LIKE DOMAIN"/>
    <property type="match status" value="1"/>
</dbReference>
<dbReference type="InterPro" id="IPR037401">
    <property type="entry name" value="SnoaL-like"/>
</dbReference>
<dbReference type="PANTHER" id="PTHR38436:SF1">
    <property type="entry name" value="ESTER CYCLASE"/>
    <property type="match status" value="1"/>
</dbReference>
<proteinExistence type="predicted"/>
<organism evidence="2 3">
    <name type="scientific">Nocardioides koreensis</name>
    <dbReference type="NCBI Taxonomy" id="433651"/>
    <lineage>
        <taxon>Bacteria</taxon>
        <taxon>Bacillati</taxon>
        <taxon>Actinomycetota</taxon>
        <taxon>Actinomycetes</taxon>
        <taxon>Propionibacteriales</taxon>
        <taxon>Nocardioidaceae</taxon>
        <taxon>Nocardioides</taxon>
    </lineage>
</organism>
<dbReference type="InterPro" id="IPR032710">
    <property type="entry name" value="NTF2-like_dom_sf"/>
</dbReference>
<evidence type="ECO:0000259" key="1">
    <source>
        <dbReference type="Pfam" id="PF12680"/>
    </source>
</evidence>
<dbReference type="InterPro" id="IPR009959">
    <property type="entry name" value="Cyclase_SnoaL-like"/>
</dbReference>
<dbReference type="Proteomes" id="UP001501771">
    <property type="component" value="Unassembled WGS sequence"/>
</dbReference>
<evidence type="ECO:0000313" key="3">
    <source>
        <dbReference type="Proteomes" id="UP001501771"/>
    </source>
</evidence>
<accession>A0ABP5L2U8</accession>
<dbReference type="EMBL" id="BAAAQR010000002">
    <property type="protein sequence ID" value="GAA2140026.1"/>
    <property type="molecule type" value="Genomic_DNA"/>
</dbReference>
<keyword evidence="3" id="KW-1185">Reference proteome</keyword>
<reference evidence="3" key="1">
    <citation type="journal article" date="2019" name="Int. J. Syst. Evol. Microbiol.">
        <title>The Global Catalogue of Microorganisms (GCM) 10K type strain sequencing project: providing services to taxonomists for standard genome sequencing and annotation.</title>
        <authorList>
            <consortium name="The Broad Institute Genomics Platform"/>
            <consortium name="The Broad Institute Genome Sequencing Center for Infectious Disease"/>
            <person name="Wu L."/>
            <person name="Ma J."/>
        </authorList>
    </citation>
    <scope>NUCLEOTIDE SEQUENCE [LARGE SCALE GENOMIC DNA]</scope>
    <source>
        <strain evidence="3">JCM 16022</strain>
    </source>
</reference>
<protein>
    <recommendedName>
        <fullName evidence="1">SnoaL-like domain-containing protein</fullName>
    </recommendedName>
</protein>
<dbReference type="SUPFAM" id="SSF54427">
    <property type="entry name" value="NTF2-like"/>
    <property type="match status" value="1"/>
</dbReference>
<dbReference type="Pfam" id="PF12680">
    <property type="entry name" value="SnoaL_2"/>
    <property type="match status" value="1"/>
</dbReference>